<dbReference type="EMBL" id="KQ459232">
    <property type="protein sequence ID" value="KPJ02553.1"/>
    <property type="molecule type" value="Genomic_DNA"/>
</dbReference>
<evidence type="ECO:0000256" key="1">
    <source>
        <dbReference type="SAM" id="MobiDB-lite"/>
    </source>
</evidence>
<dbReference type="Proteomes" id="UP000053268">
    <property type="component" value="Unassembled WGS sequence"/>
</dbReference>
<sequence>MSKSYIENDKNIANSKNERVYNYKTVDDNQQPRNEKPLKPNTENKQISKSDCTKKHNKSYSSIQEEHEKGDDKISSTSRSSNSDDSEQWEVHHFDFTPIPGEDDDPDLETKCWEYWKLIQNVRSGTTNK</sequence>
<accession>A0A194QAJ2</accession>
<feature type="region of interest" description="Disordered" evidence="1">
    <location>
        <begin position="1"/>
        <end position="103"/>
    </location>
</feature>
<feature type="compositionally biased region" description="Basic and acidic residues" evidence="1">
    <location>
        <begin position="64"/>
        <end position="74"/>
    </location>
</feature>
<name>A0A194QAJ2_PAPXU</name>
<keyword evidence="3" id="KW-1185">Reference proteome</keyword>
<evidence type="ECO:0000313" key="2">
    <source>
        <dbReference type="EMBL" id="KPJ02553.1"/>
    </source>
</evidence>
<gene>
    <name evidence="2" type="ORF">RR46_09756</name>
</gene>
<dbReference type="AlphaFoldDB" id="A0A194QAJ2"/>
<proteinExistence type="predicted"/>
<evidence type="ECO:0000313" key="3">
    <source>
        <dbReference type="Proteomes" id="UP000053268"/>
    </source>
</evidence>
<reference evidence="2 3" key="1">
    <citation type="journal article" date="2015" name="Nat. Commun.">
        <title>Outbred genome sequencing and CRISPR/Cas9 gene editing in butterflies.</title>
        <authorList>
            <person name="Li X."/>
            <person name="Fan D."/>
            <person name="Zhang W."/>
            <person name="Liu G."/>
            <person name="Zhang L."/>
            <person name="Zhao L."/>
            <person name="Fang X."/>
            <person name="Chen L."/>
            <person name="Dong Y."/>
            <person name="Chen Y."/>
            <person name="Ding Y."/>
            <person name="Zhao R."/>
            <person name="Feng M."/>
            <person name="Zhu Y."/>
            <person name="Feng Y."/>
            <person name="Jiang X."/>
            <person name="Zhu D."/>
            <person name="Xiang H."/>
            <person name="Feng X."/>
            <person name="Li S."/>
            <person name="Wang J."/>
            <person name="Zhang G."/>
            <person name="Kronforst M.R."/>
            <person name="Wang W."/>
        </authorList>
    </citation>
    <scope>NUCLEOTIDE SEQUENCE [LARGE SCALE GENOMIC DNA]</scope>
    <source>
        <strain evidence="2">Ya'a_city_454_Px</strain>
        <tissue evidence="2">Whole body</tissue>
    </source>
</reference>
<protein>
    <submittedName>
        <fullName evidence="2">Uncharacterized protein</fullName>
    </submittedName>
</protein>
<feature type="compositionally biased region" description="Basic and acidic residues" evidence="1">
    <location>
        <begin position="1"/>
        <end position="27"/>
    </location>
</feature>
<organism evidence="2 3">
    <name type="scientific">Papilio xuthus</name>
    <name type="common">Asian swallowtail butterfly</name>
    <dbReference type="NCBI Taxonomy" id="66420"/>
    <lineage>
        <taxon>Eukaryota</taxon>
        <taxon>Metazoa</taxon>
        <taxon>Ecdysozoa</taxon>
        <taxon>Arthropoda</taxon>
        <taxon>Hexapoda</taxon>
        <taxon>Insecta</taxon>
        <taxon>Pterygota</taxon>
        <taxon>Neoptera</taxon>
        <taxon>Endopterygota</taxon>
        <taxon>Lepidoptera</taxon>
        <taxon>Glossata</taxon>
        <taxon>Ditrysia</taxon>
        <taxon>Papilionoidea</taxon>
        <taxon>Papilionidae</taxon>
        <taxon>Papilioninae</taxon>
        <taxon>Papilio</taxon>
    </lineage>
</organism>